<proteinExistence type="inferred from homology"/>
<dbReference type="InterPro" id="IPR018239">
    <property type="entry name" value="DNA_ligase_AS"/>
</dbReference>
<feature type="binding site" evidence="14">
    <location>
        <position position="425"/>
    </location>
    <ligand>
        <name>Zn(2+)</name>
        <dbReference type="ChEBI" id="CHEBI:29105"/>
    </ligand>
</feature>
<evidence type="ECO:0000256" key="7">
    <source>
        <dbReference type="ARBA" id="ARBA00022763"/>
    </source>
</evidence>
<keyword evidence="8 14" id="KW-0862">Zinc</keyword>
<dbReference type="PROSITE" id="PS01055">
    <property type="entry name" value="DNA_LIGASE_N1"/>
    <property type="match status" value="1"/>
</dbReference>
<feature type="binding site" evidence="14">
    <location>
        <position position="430"/>
    </location>
    <ligand>
        <name>Zn(2+)</name>
        <dbReference type="ChEBI" id="CHEBI:29105"/>
    </ligand>
</feature>
<dbReference type="Pfam" id="PF03120">
    <property type="entry name" value="OB_DNA_ligase"/>
    <property type="match status" value="1"/>
</dbReference>
<dbReference type="Gene3D" id="3.40.50.10190">
    <property type="entry name" value="BRCT domain"/>
    <property type="match status" value="1"/>
</dbReference>
<keyword evidence="10 14" id="KW-0520">NAD</keyword>
<dbReference type="FunFam" id="2.40.50.140:FF:000012">
    <property type="entry name" value="DNA ligase"/>
    <property type="match status" value="1"/>
</dbReference>
<feature type="binding site" evidence="14">
    <location>
        <begin position="83"/>
        <end position="84"/>
    </location>
    <ligand>
        <name>NAD(+)</name>
        <dbReference type="ChEBI" id="CHEBI:57540"/>
    </ligand>
</feature>
<evidence type="ECO:0000256" key="2">
    <source>
        <dbReference type="ARBA" id="ARBA00012722"/>
    </source>
</evidence>
<dbReference type="Pfam" id="PF00533">
    <property type="entry name" value="BRCT"/>
    <property type="match status" value="1"/>
</dbReference>
<keyword evidence="11 14" id="KW-0234">DNA repair</keyword>
<feature type="binding site" evidence="14">
    <location>
        <position position="290"/>
    </location>
    <ligand>
        <name>NAD(+)</name>
        <dbReference type="ChEBI" id="CHEBI:57540"/>
    </ligand>
</feature>
<keyword evidence="5 14" id="KW-0235">DNA replication</keyword>
<dbReference type="Gene3D" id="1.10.150.20">
    <property type="entry name" value="5' to 3' exonuclease, C-terminal subdomain"/>
    <property type="match status" value="2"/>
</dbReference>
<dbReference type="InterPro" id="IPR013839">
    <property type="entry name" value="DNAligase_adenylation"/>
</dbReference>
<dbReference type="SUPFAM" id="SSF52113">
    <property type="entry name" value="BRCT domain"/>
    <property type="match status" value="1"/>
</dbReference>
<dbReference type="InterPro" id="IPR004149">
    <property type="entry name" value="Znf_DNAligase_C4"/>
</dbReference>
<evidence type="ECO:0000256" key="8">
    <source>
        <dbReference type="ARBA" id="ARBA00022833"/>
    </source>
</evidence>
<feature type="domain" description="BRCT" evidence="16">
    <location>
        <begin position="589"/>
        <end position="651"/>
    </location>
</feature>
<dbReference type="Gene3D" id="2.40.50.140">
    <property type="entry name" value="Nucleic acid-binding proteins"/>
    <property type="match status" value="1"/>
</dbReference>
<evidence type="ECO:0000256" key="15">
    <source>
        <dbReference type="RuleBase" id="RU000618"/>
    </source>
</evidence>
<evidence type="ECO:0000313" key="18">
    <source>
        <dbReference type="Proteomes" id="UP000317691"/>
    </source>
</evidence>
<feature type="active site" description="N6-AMP-lysine intermediate" evidence="14">
    <location>
        <position position="116"/>
    </location>
</feature>
<dbReference type="SMART" id="SM00292">
    <property type="entry name" value="BRCT"/>
    <property type="match status" value="1"/>
</dbReference>
<gene>
    <name evidence="14 17" type="primary">ligA</name>
    <name evidence="17" type="ORF">E6K79_02270</name>
</gene>
<dbReference type="Pfam" id="PF01653">
    <property type="entry name" value="DNA_ligase_aden"/>
    <property type="match status" value="1"/>
</dbReference>
<dbReference type="Gene3D" id="1.10.287.610">
    <property type="entry name" value="Helix hairpin bin"/>
    <property type="match status" value="1"/>
</dbReference>
<dbReference type="FunFam" id="3.30.470.30:FF:000001">
    <property type="entry name" value="DNA ligase"/>
    <property type="match status" value="1"/>
</dbReference>
<dbReference type="InterPro" id="IPR010994">
    <property type="entry name" value="RuvA_2-like"/>
</dbReference>
<dbReference type="GO" id="GO:0046872">
    <property type="term" value="F:metal ion binding"/>
    <property type="evidence" value="ECO:0007669"/>
    <property type="project" value="UniProtKB-KW"/>
</dbReference>
<evidence type="ECO:0000256" key="9">
    <source>
        <dbReference type="ARBA" id="ARBA00022842"/>
    </source>
</evidence>
<dbReference type="NCBIfam" id="NF005932">
    <property type="entry name" value="PRK07956.1"/>
    <property type="match status" value="1"/>
</dbReference>
<dbReference type="SUPFAM" id="SSF47781">
    <property type="entry name" value="RuvA domain 2-like"/>
    <property type="match status" value="1"/>
</dbReference>
<comment type="function">
    <text evidence="1 14">DNA ligase that catalyzes the formation of phosphodiester linkages between 5'-phosphoryl and 3'-hydroxyl groups in double-stranded DNA using NAD as a coenzyme and as the energy source for the reaction. It is essential for DNA replication and repair of damaged DNA.</text>
</comment>
<keyword evidence="14" id="KW-0464">Manganese</keyword>
<dbReference type="EC" id="6.5.1.2" evidence="2 14"/>
<dbReference type="CDD" id="cd17748">
    <property type="entry name" value="BRCT_DNA_ligase_like"/>
    <property type="match status" value="1"/>
</dbReference>
<feature type="binding site" evidence="14">
    <location>
        <position position="174"/>
    </location>
    <ligand>
        <name>NAD(+)</name>
        <dbReference type="ChEBI" id="CHEBI:57540"/>
    </ligand>
</feature>
<dbReference type="FunFam" id="1.10.150.20:FF:000007">
    <property type="entry name" value="DNA ligase"/>
    <property type="match status" value="1"/>
</dbReference>
<organism evidence="17 18">
    <name type="scientific">Eiseniibacteriota bacterium</name>
    <dbReference type="NCBI Taxonomy" id="2212470"/>
    <lineage>
        <taxon>Bacteria</taxon>
        <taxon>Candidatus Eiseniibacteriota</taxon>
    </lineage>
</organism>
<evidence type="ECO:0000256" key="13">
    <source>
        <dbReference type="ARBA" id="ARBA00060881"/>
    </source>
</evidence>
<dbReference type="InterPro" id="IPR004150">
    <property type="entry name" value="NAD_DNA_ligase_OB"/>
</dbReference>
<reference evidence="17 18" key="1">
    <citation type="journal article" date="2019" name="Nat. Microbiol.">
        <title>Mediterranean grassland soil C-N compound turnover is dependent on rainfall and depth, and is mediated by genomically divergent microorganisms.</title>
        <authorList>
            <person name="Diamond S."/>
            <person name="Andeer P.F."/>
            <person name="Li Z."/>
            <person name="Crits-Christoph A."/>
            <person name="Burstein D."/>
            <person name="Anantharaman K."/>
            <person name="Lane K.R."/>
            <person name="Thomas B.C."/>
            <person name="Pan C."/>
            <person name="Northen T.R."/>
            <person name="Banfield J.F."/>
        </authorList>
    </citation>
    <scope>NUCLEOTIDE SEQUENCE [LARGE SCALE GENOMIC DNA]</scope>
    <source>
        <strain evidence="17">WS_9</strain>
    </source>
</reference>
<dbReference type="InterPro" id="IPR013840">
    <property type="entry name" value="DNAligase_N"/>
</dbReference>
<dbReference type="PROSITE" id="PS50172">
    <property type="entry name" value="BRCT"/>
    <property type="match status" value="1"/>
</dbReference>
<feature type="binding site" evidence="14">
    <location>
        <position position="410"/>
    </location>
    <ligand>
        <name>Zn(2+)</name>
        <dbReference type="ChEBI" id="CHEBI:29105"/>
    </ligand>
</feature>
<comment type="similarity">
    <text evidence="13 14">Belongs to the NAD-dependent DNA ligase family. LigA subfamily.</text>
</comment>
<evidence type="ECO:0000256" key="6">
    <source>
        <dbReference type="ARBA" id="ARBA00022723"/>
    </source>
</evidence>
<dbReference type="Gene3D" id="3.30.470.30">
    <property type="entry name" value="DNA ligase/mRNA capping enzyme"/>
    <property type="match status" value="1"/>
</dbReference>
<evidence type="ECO:0000256" key="10">
    <source>
        <dbReference type="ARBA" id="ARBA00023027"/>
    </source>
</evidence>
<evidence type="ECO:0000256" key="12">
    <source>
        <dbReference type="ARBA" id="ARBA00034005"/>
    </source>
</evidence>
<evidence type="ECO:0000256" key="14">
    <source>
        <dbReference type="HAMAP-Rule" id="MF_01588"/>
    </source>
</evidence>
<dbReference type="InterPro" id="IPR001679">
    <property type="entry name" value="DNA_ligase"/>
</dbReference>
<dbReference type="Pfam" id="PF12826">
    <property type="entry name" value="HHH_2"/>
    <property type="match status" value="1"/>
</dbReference>
<evidence type="ECO:0000256" key="5">
    <source>
        <dbReference type="ARBA" id="ARBA00022705"/>
    </source>
</evidence>
<keyword evidence="4 14" id="KW-0436">Ligase</keyword>
<dbReference type="InterPro" id="IPR012340">
    <property type="entry name" value="NA-bd_OB-fold"/>
</dbReference>
<dbReference type="SMART" id="SM00532">
    <property type="entry name" value="LIGANc"/>
    <property type="match status" value="1"/>
</dbReference>
<dbReference type="FunFam" id="1.10.287.610:FF:000002">
    <property type="entry name" value="DNA ligase"/>
    <property type="match status" value="1"/>
</dbReference>
<feature type="binding site" evidence="14">
    <location>
        <position position="314"/>
    </location>
    <ligand>
        <name>NAD(+)</name>
        <dbReference type="ChEBI" id="CHEBI:57540"/>
    </ligand>
</feature>
<feature type="binding site" evidence="14">
    <location>
        <position position="137"/>
    </location>
    <ligand>
        <name>NAD(+)</name>
        <dbReference type="ChEBI" id="CHEBI:57540"/>
    </ligand>
</feature>
<feature type="binding site" evidence="14">
    <location>
        <position position="407"/>
    </location>
    <ligand>
        <name>Zn(2+)</name>
        <dbReference type="ChEBI" id="CHEBI:29105"/>
    </ligand>
</feature>
<comment type="cofactor">
    <cofactor evidence="14">
        <name>Mg(2+)</name>
        <dbReference type="ChEBI" id="CHEBI:18420"/>
    </cofactor>
    <cofactor evidence="14">
        <name>Mn(2+)</name>
        <dbReference type="ChEBI" id="CHEBI:29035"/>
    </cofactor>
</comment>
<accession>A0A538TT64</accession>
<dbReference type="InterPro" id="IPR036420">
    <property type="entry name" value="BRCT_dom_sf"/>
</dbReference>
<dbReference type="SUPFAM" id="SSF56091">
    <property type="entry name" value="DNA ligase/mRNA capping enzyme, catalytic domain"/>
    <property type="match status" value="1"/>
</dbReference>
<dbReference type="Pfam" id="PF03119">
    <property type="entry name" value="DNA_ligase_ZBD"/>
    <property type="match status" value="1"/>
</dbReference>
<keyword evidence="6 14" id="KW-0479">Metal-binding</keyword>
<keyword evidence="9 14" id="KW-0460">Magnesium</keyword>
<dbReference type="InterPro" id="IPR003583">
    <property type="entry name" value="Hlx-hairpin-Hlx_DNA-bd_motif"/>
</dbReference>
<keyword evidence="7 14" id="KW-0227">DNA damage</keyword>
<dbReference type="GO" id="GO:0006260">
    <property type="term" value="P:DNA replication"/>
    <property type="evidence" value="ECO:0007669"/>
    <property type="project" value="UniProtKB-KW"/>
</dbReference>
<comment type="caution">
    <text evidence="17">The sequence shown here is derived from an EMBL/GenBank/DDBJ whole genome shotgun (WGS) entry which is preliminary data.</text>
</comment>
<dbReference type="HAMAP" id="MF_01588">
    <property type="entry name" value="DNA_ligase_A"/>
    <property type="match status" value="1"/>
</dbReference>
<dbReference type="FunFam" id="1.10.150.20:FF:000006">
    <property type="entry name" value="DNA ligase"/>
    <property type="match status" value="1"/>
</dbReference>
<dbReference type="Gene3D" id="6.20.10.30">
    <property type="match status" value="1"/>
</dbReference>
<name>A0A538TT64_UNCEI</name>
<feature type="binding site" evidence="14">
    <location>
        <position position="114"/>
    </location>
    <ligand>
        <name>NAD(+)</name>
        <dbReference type="ChEBI" id="CHEBI:57540"/>
    </ligand>
</feature>
<dbReference type="SMART" id="SM00278">
    <property type="entry name" value="HhH1"/>
    <property type="match status" value="3"/>
</dbReference>
<dbReference type="AlphaFoldDB" id="A0A538TT64"/>
<comment type="catalytic activity">
    <reaction evidence="12 14 15">
        <text>NAD(+) + (deoxyribonucleotide)n-3'-hydroxyl + 5'-phospho-(deoxyribonucleotide)m = (deoxyribonucleotide)n+m + AMP + beta-nicotinamide D-nucleotide.</text>
        <dbReference type="EC" id="6.5.1.2"/>
    </reaction>
</comment>
<dbReference type="InterPro" id="IPR001357">
    <property type="entry name" value="BRCT_dom"/>
</dbReference>
<dbReference type="GO" id="GO:0003911">
    <property type="term" value="F:DNA ligase (NAD+) activity"/>
    <property type="evidence" value="ECO:0007669"/>
    <property type="project" value="UniProtKB-UniRule"/>
</dbReference>
<dbReference type="GO" id="GO:0003677">
    <property type="term" value="F:DNA binding"/>
    <property type="evidence" value="ECO:0007669"/>
    <property type="project" value="InterPro"/>
</dbReference>
<dbReference type="Proteomes" id="UP000317691">
    <property type="component" value="Unassembled WGS sequence"/>
</dbReference>
<dbReference type="GO" id="GO:0005829">
    <property type="term" value="C:cytosol"/>
    <property type="evidence" value="ECO:0007669"/>
    <property type="project" value="TreeGrafter"/>
</dbReference>
<evidence type="ECO:0000256" key="1">
    <source>
        <dbReference type="ARBA" id="ARBA00004067"/>
    </source>
</evidence>
<evidence type="ECO:0000313" key="17">
    <source>
        <dbReference type="EMBL" id="TMQ66806.1"/>
    </source>
</evidence>
<dbReference type="GO" id="GO:0006281">
    <property type="term" value="P:DNA repair"/>
    <property type="evidence" value="ECO:0007669"/>
    <property type="project" value="UniProtKB-KW"/>
</dbReference>
<dbReference type="Pfam" id="PF14520">
    <property type="entry name" value="HHH_5"/>
    <property type="match status" value="1"/>
</dbReference>
<dbReference type="CDD" id="cd00114">
    <property type="entry name" value="LIGANc"/>
    <property type="match status" value="1"/>
</dbReference>
<dbReference type="SUPFAM" id="SSF50249">
    <property type="entry name" value="Nucleic acid-binding proteins"/>
    <property type="match status" value="1"/>
</dbReference>
<evidence type="ECO:0000256" key="4">
    <source>
        <dbReference type="ARBA" id="ARBA00022598"/>
    </source>
</evidence>
<evidence type="ECO:0000256" key="11">
    <source>
        <dbReference type="ARBA" id="ARBA00023204"/>
    </source>
</evidence>
<dbReference type="InterPro" id="IPR041663">
    <property type="entry name" value="DisA/LigA_HHH"/>
</dbReference>
<dbReference type="PANTHER" id="PTHR23389">
    <property type="entry name" value="CHROMOSOME TRANSMISSION FIDELITY FACTOR 18"/>
    <property type="match status" value="1"/>
</dbReference>
<dbReference type="NCBIfam" id="TIGR00575">
    <property type="entry name" value="dnlj"/>
    <property type="match status" value="1"/>
</dbReference>
<evidence type="ECO:0000259" key="16">
    <source>
        <dbReference type="PROSITE" id="PS50172"/>
    </source>
</evidence>
<dbReference type="Pfam" id="PF22745">
    <property type="entry name" value="Nlig-Ia"/>
    <property type="match status" value="1"/>
</dbReference>
<sequence>MVSPSVAERIRSLRKQIERHDHLYYVLGEPEITDQEYDALMRELKELEQKHPEYADPDSPTSRVPKGLLPGFPTVRHSTPMLSLDNTYSLEELAQFDARVRKGLGQETVDYAVEPKIDGVAVALRYEGGRFVLGLTRGDGEQGDDITANLRTIRSIPLRLRGASPPDEIEVRGEVYMEKRGFERMNERRVKEGEKPFMNPRNATTGSLKTLDTAEVARRPLQIFIYQLANAERHGMKTHLETLAYAAKLGIRVNPDNALAHGFEEVKRLCARWEKKWDSLPYGADGLVIKVNDLREEERLGATSRGPRWAIAYKFATHQVETTLKKIDIQIGRTGVVTPVAILEPVVLLGTVVSRATLHNFDEIERKDIREGDRVVIEKGGEVIPKIVRVVPGTGKRGPKFVLPTKCPVCGTPLERDPEQAAVRCENLYCPAQVRRRIQYYASRGALDIEGLGEKTVDLLVDAGVVKDPADLYDLAVDELVKLEGMGEKSAENLVNAIRASKNAPLDRLLTALGIRHVGNTVARILAERFRSLPAIAEADEEPLLDIPGIGPEIAASVVSFFRSKEGRALVRRLTDRGMKGRAPERRASATGPFVGKTFVVTGTLEIPREEVERLILEAGGRMTSSVSKKTDAVIVGSDPGSKLEKARSLGVATWNEAKLRAALQEAGLRPTAR</sequence>
<evidence type="ECO:0000256" key="3">
    <source>
        <dbReference type="ARBA" id="ARBA00013308"/>
    </source>
</evidence>
<dbReference type="EMBL" id="VBOZ01000008">
    <property type="protein sequence ID" value="TMQ66806.1"/>
    <property type="molecule type" value="Genomic_DNA"/>
</dbReference>
<feature type="binding site" evidence="14">
    <location>
        <begin position="34"/>
        <end position="38"/>
    </location>
    <ligand>
        <name>NAD(+)</name>
        <dbReference type="ChEBI" id="CHEBI:57540"/>
    </ligand>
</feature>
<dbReference type="InterPro" id="IPR033136">
    <property type="entry name" value="DNA_ligase_CS"/>
</dbReference>
<dbReference type="PIRSF" id="PIRSF001604">
    <property type="entry name" value="LigA"/>
    <property type="match status" value="1"/>
</dbReference>
<protein>
    <recommendedName>
        <fullName evidence="3 14">DNA ligase</fullName>
        <ecNumber evidence="2 14">6.5.1.2</ecNumber>
    </recommendedName>
    <alternativeName>
        <fullName evidence="14">Polydeoxyribonucleotide synthase [NAD(+)]</fullName>
    </alternativeName>
</protein>
<dbReference type="PROSITE" id="PS01056">
    <property type="entry name" value="DNA_LIGASE_N2"/>
    <property type="match status" value="1"/>
</dbReference>
<dbReference type="PANTHER" id="PTHR23389:SF9">
    <property type="entry name" value="DNA LIGASE"/>
    <property type="match status" value="1"/>
</dbReference>